<dbReference type="EMBL" id="NIDE01000005">
    <property type="protein sequence ID" value="OWK41987.1"/>
    <property type="molecule type" value="Genomic_DNA"/>
</dbReference>
<gene>
    <name evidence="1" type="ORF">FRUB_04065</name>
</gene>
<evidence type="ECO:0008006" key="3">
    <source>
        <dbReference type="Google" id="ProtNLM"/>
    </source>
</evidence>
<accession>A0A225E0U8</accession>
<organism evidence="1 2">
    <name type="scientific">Fimbriiglobus ruber</name>
    <dbReference type="NCBI Taxonomy" id="1908690"/>
    <lineage>
        <taxon>Bacteria</taxon>
        <taxon>Pseudomonadati</taxon>
        <taxon>Planctomycetota</taxon>
        <taxon>Planctomycetia</taxon>
        <taxon>Gemmatales</taxon>
        <taxon>Gemmataceae</taxon>
        <taxon>Fimbriiglobus</taxon>
    </lineage>
</organism>
<protein>
    <recommendedName>
        <fullName evidence="3">DUF1190 domain-containing protein</fullName>
    </recommendedName>
</protein>
<dbReference type="InterPro" id="IPR009576">
    <property type="entry name" value="Biofilm_formation_YgiB"/>
</dbReference>
<proteinExistence type="predicted"/>
<keyword evidence="2" id="KW-1185">Reference proteome</keyword>
<comment type="caution">
    <text evidence="1">The sequence shown here is derived from an EMBL/GenBank/DDBJ whole genome shotgun (WGS) entry which is preliminary data.</text>
</comment>
<sequence length="162" mass="17497">MKDEKACAEQLGDADGCHTAAEQAKKDFEEAAPKYENQKECAAQFGGCQRIERDGTSWFVPMMTGFLIRRMADSTQYRVQPACANGDQLYANGCGPVRSGHGFYYYRPYTYAGRYSSGSYEPEPTYTSSWTEGKVVASRASMGSAAIARGGFGGSAVGEAGE</sequence>
<dbReference type="AlphaFoldDB" id="A0A225E0U8"/>
<evidence type="ECO:0000313" key="2">
    <source>
        <dbReference type="Proteomes" id="UP000214646"/>
    </source>
</evidence>
<reference evidence="2" key="1">
    <citation type="submission" date="2017-06" db="EMBL/GenBank/DDBJ databases">
        <title>Genome analysis of Fimbriiglobus ruber SP5, the first member of the order Planctomycetales with confirmed chitinolytic capability.</title>
        <authorList>
            <person name="Ravin N.V."/>
            <person name="Rakitin A.L."/>
            <person name="Ivanova A.A."/>
            <person name="Beletsky A.V."/>
            <person name="Kulichevskaya I.S."/>
            <person name="Mardanov A.V."/>
            <person name="Dedysh S.N."/>
        </authorList>
    </citation>
    <scope>NUCLEOTIDE SEQUENCE [LARGE SCALE GENOMIC DNA]</scope>
    <source>
        <strain evidence="2">SP5</strain>
    </source>
</reference>
<evidence type="ECO:0000313" key="1">
    <source>
        <dbReference type="EMBL" id="OWK41987.1"/>
    </source>
</evidence>
<dbReference type="Pfam" id="PF06693">
    <property type="entry name" value="DUF1190"/>
    <property type="match status" value="1"/>
</dbReference>
<name>A0A225E0U8_9BACT</name>
<dbReference type="Proteomes" id="UP000214646">
    <property type="component" value="Unassembled WGS sequence"/>
</dbReference>